<comment type="caution">
    <text evidence="1">The sequence shown here is derived from an EMBL/GenBank/DDBJ whole genome shotgun (WGS) entry which is preliminary data.</text>
</comment>
<proteinExistence type="predicted"/>
<reference evidence="2" key="1">
    <citation type="submission" date="2017-09" db="EMBL/GenBank/DDBJ databases">
        <title>Depth-based differentiation of microbial function through sediment-hosted aquifers and enrichment of novel symbionts in the deep terrestrial subsurface.</title>
        <authorList>
            <person name="Probst A.J."/>
            <person name="Ladd B."/>
            <person name="Jarett J.K."/>
            <person name="Geller-Mcgrath D.E."/>
            <person name="Sieber C.M.K."/>
            <person name="Emerson J.B."/>
            <person name="Anantharaman K."/>
            <person name="Thomas B.C."/>
            <person name="Malmstrom R."/>
            <person name="Stieglmeier M."/>
            <person name="Klingl A."/>
            <person name="Woyke T."/>
            <person name="Ryan C.M."/>
            <person name="Banfield J.F."/>
        </authorList>
    </citation>
    <scope>NUCLEOTIDE SEQUENCE [LARGE SCALE GENOMIC DNA]</scope>
</reference>
<dbReference type="AlphaFoldDB" id="A0A2M7GXP6"/>
<dbReference type="Proteomes" id="UP000230025">
    <property type="component" value="Unassembled WGS sequence"/>
</dbReference>
<protein>
    <recommendedName>
        <fullName evidence="3">Nucleotidyl transferase AbiEii/AbiGii toxin family protein</fullName>
    </recommendedName>
</protein>
<evidence type="ECO:0008006" key="3">
    <source>
        <dbReference type="Google" id="ProtNLM"/>
    </source>
</evidence>
<sequence length="223" mass="26075">AFLGGTALRFIYGLPRFSEDLDFSLSNGEKYSFVKLIKKMKEELRLAGYEVTISYNEKKIVQHAFFQFEGLTYEAGISSHPQQKISIKIEIDTNPPKGAVLRTHIFNKYFPIAFLSYDLSSLFAGKVSALLSRKYTKGRDFFDLGWYLSHWKDISPNIVLLQNALKQVKWKEKIPTETNWRNYLYRVVKEADWRKVRKDIENFLENPSDVNIFTQENVLNLIK</sequence>
<accession>A0A2M7GXP6</accession>
<evidence type="ECO:0000313" key="1">
    <source>
        <dbReference type="EMBL" id="PIW32667.1"/>
    </source>
</evidence>
<dbReference type="Pfam" id="PF08843">
    <property type="entry name" value="AbiEii"/>
    <property type="match status" value="1"/>
</dbReference>
<name>A0A2M7GXP6_9BACT</name>
<dbReference type="InterPro" id="IPR014942">
    <property type="entry name" value="AbiEii"/>
</dbReference>
<evidence type="ECO:0000313" key="2">
    <source>
        <dbReference type="Proteomes" id="UP000230025"/>
    </source>
</evidence>
<feature type="non-terminal residue" evidence="1">
    <location>
        <position position="1"/>
    </location>
</feature>
<gene>
    <name evidence="1" type="ORF">COW28_05515</name>
</gene>
<dbReference type="EMBL" id="PFFY01000254">
    <property type="protein sequence ID" value="PIW32667.1"/>
    <property type="molecule type" value="Genomic_DNA"/>
</dbReference>
<organism evidence="1 2">
    <name type="scientific">bacterium (Candidatus Ratteibacteria) CG15_BIG_FIL_POST_REV_8_21_14_020_41_12</name>
    <dbReference type="NCBI Taxonomy" id="2014291"/>
    <lineage>
        <taxon>Bacteria</taxon>
        <taxon>Candidatus Ratteibacteria</taxon>
    </lineage>
</organism>
<dbReference type="Gene3D" id="3.10.450.620">
    <property type="entry name" value="JHP933, nucleotidyltransferase-like core domain"/>
    <property type="match status" value="1"/>
</dbReference>